<keyword evidence="3" id="KW-0808">Transferase</keyword>
<dbReference type="Gene3D" id="3.30.2410.10">
    <property type="entry name" value="Hect, E3 ligase catalytic domain"/>
    <property type="match status" value="1"/>
</dbReference>
<evidence type="ECO:0000259" key="7">
    <source>
        <dbReference type="PROSITE" id="PS50237"/>
    </source>
</evidence>
<evidence type="ECO:0000256" key="4">
    <source>
        <dbReference type="ARBA" id="ARBA00022786"/>
    </source>
</evidence>
<evidence type="ECO:0000313" key="8">
    <source>
        <dbReference type="EMBL" id="CAB3977406.1"/>
    </source>
</evidence>
<dbReference type="SMART" id="SM00119">
    <property type="entry name" value="HECTc"/>
    <property type="match status" value="1"/>
</dbReference>
<dbReference type="Gene3D" id="3.90.1750.10">
    <property type="entry name" value="Hect, E3 ligase catalytic domains"/>
    <property type="match status" value="1"/>
</dbReference>
<feature type="compositionally biased region" description="Polar residues" evidence="6">
    <location>
        <begin position="33"/>
        <end position="51"/>
    </location>
</feature>
<gene>
    <name evidence="8" type="ORF">PACLA_8A060762</name>
</gene>
<dbReference type="InterPro" id="IPR000569">
    <property type="entry name" value="HECT_dom"/>
</dbReference>
<evidence type="ECO:0000256" key="3">
    <source>
        <dbReference type="ARBA" id="ARBA00022679"/>
    </source>
</evidence>
<comment type="caution">
    <text evidence="5">Lacks conserved residue(s) required for the propagation of feature annotation.</text>
</comment>
<dbReference type="GO" id="GO:0000209">
    <property type="term" value="P:protein polyubiquitination"/>
    <property type="evidence" value="ECO:0007669"/>
    <property type="project" value="InterPro"/>
</dbReference>
<dbReference type="Proteomes" id="UP001152795">
    <property type="component" value="Unassembled WGS sequence"/>
</dbReference>
<keyword evidence="8" id="KW-0436">Ligase</keyword>
<evidence type="ECO:0000256" key="5">
    <source>
        <dbReference type="PROSITE-ProRule" id="PRU00104"/>
    </source>
</evidence>
<feature type="domain" description="HECT" evidence="7">
    <location>
        <begin position="536"/>
        <end position="607"/>
    </location>
</feature>
<organism evidence="8 9">
    <name type="scientific">Paramuricea clavata</name>
    <name type="common">Red gorgonian</name>
    <name type="synonym">Violescent sea-whip</name>
    <dbReference type="NCBI Taxonomy" id="317549"/>
    <lineage>
        <taxon>Eukaryota</taxon>
        <taxon>Metazoa</taxon>
        <taxon>Cnidaria</taxon>
        <taxon>Anthozoa</taxon>
        <taxon>Octocorallia</taxon>
        <taxon>Malacalcyonacea</taxon>
        <taxon>Plexauridae</taxon>
        <taxon>Paramuricea</taxon>
    </lineage>
</organism>
<comment type="caution">
    <text evidence="8">The sequence shown here is derived from an EMBL/GenBank/DDBJ whole genome shotgun (WGS) entry which is preliminary data.</text>
</comment>
<evidence type="ECO:0000313" key="9">
    <source>
        <dbReference type="Proteomes" id="UP001152795"/>
    </source>
</evidence>
<protein>
    <recommendedName>
        <fullName evidence="2">HECT-type E3 ubiquitin transferase</fullName>
        <ecNumber evidence="2">2.3.2.26</ecNumber>
    </recommendedName>
</protein>
<evidence type="ECO:0000256" key="1">
    <source>
        <dbReference type="ARBA" id="ARBA00000885"/>
    </source>
</evidence>
<feature type="region of interest" description="Disordered" evidence="6">
    <location>
        <begin position="33"/>
        <end position="53"/>
    </location>
</feature>
<name>A0A6S7FNF9_PARCT</name>
<dbReference type="Pfam" id="PF00632">
    <property type="entry name" value="HECT"/>
    <property type="match status" value="1"/>
</dbReference>
<comment type="catalytic activity">
    <reaction evidence="1">
        <text>S-ubiquitinyl-[E2 ubiquitin-conjugating enzyme]-L-cysteine + [acceptor protein]-L-lysine = [E2 ubiquitin-conjugating enzyme]-L-cysteine + N(6)-ubiquitinyl-[acceptor protein]-L-lysine.</text>
        <dbReference type="EC" id="2.3.2.26"/>
    </reaction>
</comment>
<keyword evidence="4 5" id="KW-0833">Ubl conjugation pathway</keyword>
<dbReference type="GO" id="GO:0061630">
    <property type="term" value="F:ubiquitin protein ligase activity"/>
    <property type="evidence" value="ECO:0007669"/>
    <property type="project" value="UniProtKB-EC"/>
</dbReference>
<keyword evidence="9" id="KW-1185">Reference proteome</keyword>
<dbReference type="InterPro" id="IPR044611">
    <property type="entry name" value="E3A/B/C-like"/>
</dbReference>
<dbReference type="PROSITE" id="PS50237">
    <property type="entry name" value="HECT"/>
    <property type="match status" value="2"/>
</dbReference>
<evidence type="ECO:0000256" key="2">
    <source>
        <dbReference type="ARBA" id="ARBA00012485"/>
    </source>
</evidence>
<dbReference type="EC" id="2.3.2.26" evidence="2"/>
<dbReference type="InterPro" id="IPR035983">
    <property type="entry name" value="Hect_E3_ubiquitin_ligase"/>
</dbReference>
<feature type="active site" description="Glycyl thioester intermediate" evidence="5">
    <location>
        <position position="570"/>
    </location>
</feature>
<sequence length="607" mass="68153">MATNEGLARLLSSAIERAVGDVLDSRRNVQNINQTSLARNNPRPRQQQTLPSAFGHCVQVTPTPRRKRSRTCQAKPGKIYTKDIVCIPPKIANNSDTYPIPKGESRAKLAKMGLIGKIYLESTWSADEVENEIKSVFLSAFNLPNNVPFEYTYLRESSGSDSELLRSPFASEARSSVSENSVTITPQELVNSGASTSRENHNTSNHYRSYIEIIDDEMIVSSDEESADLQIAISNSLVREDEDTSISLKSILREHIKQEMNGMPSSADAPKNLINVQRKYAFKDGLEKMKRAKFNASHPLSVKFADRSGQSEGAVDRGGPTREFLRIAIRQMFNSKMFGGTDRNKVFLLDQEGKQEEIYKLCGKLLAVSICNGEKAANPDINDVCDVALRIFLDKVDVCQNEDDFKQLPDLLDHLAQAGWSTTISLSKKNKIISTLCQYSVIDKVRSCLEQFKGLQTLHILDLIIKHPRVFEDVFCYNKADALTSKVLDDIFYPLLSEEGTIKREKEEQIIMHWRDYLADCEVGGGTEQEATLEHILIFTTGSDEIPPVGFDPIITIEFWDDTKPMANTCSNVIHLPLHPKSQNVNYEYFKEMMNFGILNSPCFGNA</sequence>
<dbReference type="AlphaFoldDB" id="A0A6S7FNF9"/>
<dbReference type="EMBL" id="CACRXK020000045">
    <property type="protein sequence ID" value="CAB3977406.1"/>
    <property type="molecule type" value="Genomic_DNA"/>
</dbReference>
<dbReference type="OrthoDB" id="5984193at2759"/>
<feature type="domain" description="HECT" evidence="7">
    <location>
        <begin position="285"/>
        <end position="334"/>
    </location>
</feature>
<reference evidence="8" key="1">
    <citation type="submission" date="2020-04" db="EMBL/GenBank/DDBJ databases">
        <authorList>
            <person name="Alioto T."/>
            <person name="Alioto T."/>
            <person name="Gomez Garrido J."/>
        </authorList>
    </citation>
    <scope>NUCLEOTIDE SEQUENCE</scope>
    <source>
        <strain evidence="8">A484AB</strain>
    </source>
</reference>
<dbReference type="GO" id="GO:0016874">
    <property type="term" value="F:ligase activity"/>
    <property type="evidence" value="ECO:0007669"/>
    <property type="project" value="UniProtKB-KW"/>
</dbReference>
<dbReference type="PANTHER" id="PTHR45700">
    <property type="entry name" value="UBIQUITIN-PROTEIN LIGASE E3C"/>
    <property type="match status" value="1"/>
</dbReference>
<dbReference type="SUPFAM" id="SSF56204">
    <property type="entry name" value="Hect, E3 ligase catalytic domain"/>
    <property type="match status" value="1"/>
</dbReference>
<evidence type="ECO:0000256" key="6">
    <source>
        <dbReference type="SAM" id="MobiDB-lite"/>
    </source>
</evidence>
<accession>A0A6S7FNF9</accession>
<proteinExistence type="predicted"/>